<gene>
    <name evidence="3" type="ORF">ILUMI_12719</name>
</gene>
<dbReference type="InterPro" id="IPR036846">
    <property type="entry name" value="GM2-AP_sf"/>
</dbReference>
<organism evidence="3 4">
    <name type="scientific">Ignelater luminosus</name>
    <name type="common">Cucubano</name>
    <name type="synonym">Pyrophorus luminosus</name>
    <dbReference type="NCBI Taxonomy" id="2038154"/>
    <lineage>
        <taxon>Eukaryota</taxon>
        <taxon>Metazoa</taxon>
        <taxon>Ecdysozoa</taxon>
        <taxon>Arthropoda</taxon>
        <taxon>Hexapoda</taxon>
        <taxon>Insecta</taxon>
        <taxon>Pterygota</taxon>
        <taxon>Neoptera</taxon>
        <taxon>Endopterygota</taxon>
        <taxon>Coleoptera</taxon>
        <taxon>Polyphaga</taxon>
        <taxon>Elateriformia</taxon>
        <taxon>Elateroidea</taxon>
        <taxon>Elateridae</taxon>
        <taxon>Agrypninae</taxon>
        <taxon>Pyrophorini</taxon>
        <taxon>Ignelater</taxon>
    </lineage>
</organism>
<dbReference type="PANTHER" id="PTHR20898">
    <property type="entry name" value="DAEDALUS ON 3-RELATED-RELATED"/>
    <property type="match status" value="1"/>
</dbReference>
<comment type="caution">
    <text evidence="3">The sequence shown here is derived from an EMBL/GenBank/DDBJ whole genome shotgun (WGS) entry which is preliminary data.</text>
</comment>
<accession>A0A8K0GBI8</accession>
<reference evidence="3" key="1">
    <citation type="submission" date="2019-08" db="EMBL/GenBank/DDBJ databases">
        <title>The genome of the North American firefly Photinus pyralis.</title>
        <authorList>
            <consortium name="Photinus pyralis genome working group"/>
            <person name="Fallon T.R."/>
            <person name="Sander Lower S.E."/>
            <person name="Weng J.-K."/>
        </authorList>
    </citation>
    <scope>NUCLEOTIDE SEQUENCE</scope>
    <source>
        <strain evidence="3">TRF0915ILg1</strain>
        <tissue evidence="3">Whole body</tissue>
    </source>
</reference>
<dbReference type="EMBL" id="VTPC01007978">
    <property type="protein sequence ID" value="KAF2893459.1"/>
    <property type="molecule type" value="Genomic_DNA"/>
</dbReference>
<feature type="transmembrane region" description="Helical" evidence="2">
    <location>
        <begin position="6"/>
        <end position="25"/>
    </location>
</feature>
<name>A0A8K0GBI8_IGNLU</name>
<protein>
    <submittedName>
        <fullName evidence="3">Uncharacterized protein</fullName>
    </submittedName>
</protein>
<keyword evidence="2" id="KW-0472">Membrane</keyword>
<sequence>MDFGGIVFVPLFVLVFVVSFSFKFYKKLKMTIFAFISSIVFAVLIGGVMMDRKVVQEKMEVVWYNDEYYQDPKMVIFNYNDTTDVKVLNASFTLKKDLPNVVMMHVQVYKKSSNNQYHVFPLNMTADICPYLAKETPDTQKFSEHSNMRKCPFRKGFYHVSNMVLEQRKPPPYLPSGSFMAESTTYIDKSNNLLVTRSYANIK</sequence>
<dbReference type="InterPro" id="IPR010512">
    <property type="entry name" value="DUF1091"/>
</dbReference>
<dbReference type="Proteomes" id="UP000801492">
    <property type="component" value="Unassembled WGS sequence"/>
</dbReference>
<evidence type="ECO:0000256" key="2">
    <source>
        <dbReference type="SAM" id="Phobius"/>
    </source>
</evidence>
<dbReference type="Pfam" id="PF06477">
    <property type="entry name" value="DUF1091"/>
    <property type="match status" value="1"/>
</dbReference>
<feature type="transmembrane region" description="Helical" evidence="2">
    <location>
        <begin position="32"/>
        <end position="50"/>
    </location>
</feature>
<proteinExistence type="predicted"/>
<dbReference type="Gene3D" id="2.70.220.10">
    <property type="entry name" value="Ganglioside GM2 activator"/>
    <property type="match status" value="1"/>
</dbReference>
<keyword evidence="2" id="KW-1133">Transmembrane helix</keyword>
<keyword evidence="4" id="KW-1185">Reference proteome</keyword>
<evidence type="ECO:0000313" key="3">
    <source>
        <dbReference type="EMBL" id="KAF2893459.1"/>
    </source>
</evidence>
<evidence type="ECO:0000313" key="4">
    <source>
        <dbReference type="Proteomes" id="UP000801492"/>
    </source>
</evidence>
<dbReference type="AlphaFoldDB" id="A0A8K0GBI8"/>
<keyword evidence="2" id="KW-0812">Transmembrane</keyword>
<evidence type="ECO:0000256" key="1">
    <source>
        <dbReference type="ARBA" id="ARBA00022729"/>
    </source>
</evidence>
<keyword evidence="1" id="KW-0732">Signal</keyword>